<comment type="caution">
    <text evidence="3">The sequence shown here is derived from an EMBL/GenBank/DDBJ whole genome shotgun (WGS) entry which is preliminary data.</text>
</comment>
<evidence type="ECO:0000256" key="1">
    <source>
        <dbReference type="SAM" id="MobiDB-lite"/>
    </source>
</evidence>
<keyword evidence="2" id="KW-1133">Transmembrane helix</keyword>
<dbReference type="Proteomes" id="UP001623592">
    <property type="component" value="Unassembled WGS sequence"/>
</dbReference>
<feature type="compositionally biased region" description="Low complexity" evidence="1">
    <location>
        <begin position="290"/>
        <end position="308"/>
    </location>
</feature>
<keyword evidence="2" id="KW-0472">Membrane</keyword>
<evidence type="ECO:0000313" key="3">
    <source>
        <dbReference type="EMBL" id="MFL0251096.1"/>
    </source>
</evidence>
<keyword evidence="4" id="KW-1185">Reference proteome</keyword>
<sequence length="393" mass="44604">MKKLRNLIIWIIVSIIVQTGVLYYFDKYHFKSAAGVTYKVAKIPEHKDEIISVSIPKDAQNITPSYTGKYAYYYSGNSIYVVNMLTGKSNAIKLDVGIDNACVDWSSTSDSLVVLELDQDNLSFKMYTYYPDTNDKEENRDSNNTKRTYYLNKSAILSMKQNNITTLIYIKAASSKNSERRYFSTLDTTNGLKPMELPIKNVGDYYIFKDESKLVYEDEFDKKVYISRQDENREHTETKEIKIDGVDNYKLISVYGKYAYIGKLVDGKISTIYYASIASGNQEDDDDGNDSSGTSSKRSRIKSSNISGKSRENDDVFTADWQQINLSSPVDPKAISISPNTGNMYVIDNLKGKVENIKTKKKTQFDGKYEGMSDDDVVSFDADKGKLIETKLK</sequence>
<gene>
    <name evidence="3" type="ORF">ACJDT4_11735</name>
</gene>
<feature type="region of interest" description="Disordered" evidence="1">
    <location>
        <begin position="280"/>
        <end position="312"/>
    </location>
</feature>
<evidence type="ECO:0000256" key="2">
    <source>
        <dbReference type="SAM" id="Phobius"/>
    </source>
</evidence>
<evidence type="ECO:0000313" key="4">
    <source>
        <dbReference type="Proteomes" id="UP001623592"/>
    </source>
</evidence>
<feature type="transmembrane region" description="Helical" evidence="2">
    <location>
        <begin position="7"/>
        <end position="25"/>
    </location>
</feature>
<name>A0ABW8TFS4_9CLOT</name>
<organism evidence="3 4">
    <name type="scientific">Clostridium neuense</name>
    <dbReference type="NCBI Taxonomy" id="1728934"/>
    <lineage>
        <taxon>Bacteria</taxon>
        <taxon>Bacillati</taxon>
        <taxon>Bacillota</taxon>
        <taxon>Clostridia</taxon>
        <taxon>Eubacteriales</taxon>
        <taxon>Clostridiaceae</taxon>
        <taxon>Clostridium</taxon>
    </lineage>
</organism>
<accession>A0ABW8TFS4</accession>
<protein>
    <submittedName>
        <fullName evidence="3">Uncharacterized protein</fullName>
    </submittedName>
</protein>
<reference evidence="3 4" key="1">
    <citation type="submission" date="2024-11" db="EMBL/GenBank/DDBJ databases">
        <authorList>
            <person name="Heng Y.C."/>
            <person name="Lim A.C.H."/>
            <person name="Lee J.K.Y."/>
            <person name="Kittelmann S."/>
        </authorList>
    </citation>
    <scope>NUCLEOTIDE SEQUENCE [LARGE SCALE GENOMIC DNA]</scope>
    <source>
        <strain evidence="3 4">WILCCON 0114</strain>
    </source>
</reference>
<dbReference type="RefSeq" id="WP_406787754.1">
    <property type="nucleotide sequence ID" value="NZ_JBJIAA010000009.1"/>
</dbReference>
<dbReference type="SUPFAM" id="SSF82171">
    <property type="entry name" value="DPP6 N-terminal domain-like"/>
    <property type="match status" value="1"/>
</dbReference>
<dbReference type="EMBL" id="JBJIAA010000009">
    <property type="protein sequence ID" value="MFL0251096.1"/>
    <property type="molecule type" value="Genomic_DNA"/>
</dbReference>
<proteinExistence type="predicted"/>
<keyword evidence="2" id="KW-0812">Transmembrane</keyword>